<dbReference type="OrthoDB" id="9857052at2"/>
<evidence type="ECO:0000313" key="2">
    <source>
        <dbReference type="Proteomes" id="UP000253919"/>
    </source>
</evidence>
<dbReference type="RefSeq" id="WP_115374121.1">
    <property type="nucleotide sequence ID" value="NZ_QASA01000001.1"/>
</dbReference>
<organism evidence="1 2">
    <name type="scientific">Adhaeribacter pallidiroseus</name>
    <dbReference type="NCBI Taxonomy" id="2072847"/>
    <lineage>
        <taxon>Bacteria</taxon>
        <taxon>Pseudomonadati</taxon>
        <taxon>Bacteroidota</taxon>
        <taxon>Cytophagia</taxon>
        <taxon>Cytophagales</taxon>
        <taxon>Hymenobacteraceae</taxon>
        <taxon>Adhaeribacter</taxon>
    </lineage>
</organism>
<gene>
    <name evidence="1" type="ORF">AHMF7616_03675</name>
</gene>
<dbReference type="AlphaFoldDB" id="A0A369QKZ3"/>
<accession>A0A369QKZ3</accession>
<sequence length="232" mass="26469">MNSPSLANNNSKEDNSMFKEIEPGLKATETLISLLCKLFDVIIPDFKGCADDLQEVCNKILEANKNVVKWINKFRDFDLSDSKYKNKFSNLVGEYRELKTGKGYQTLKFDCRQIERIYNERIGRNKLKELFSEDKLELAALAFEELSAADAVLVEFVHKEVFESLDEVCTSMETAINEGNLKAANIAQMKFKVISFPVYSRLQEIGNGLSDLVIKFHDLADRKSTHITYNNS</sequence>
<keyword evidence="2" id="KW-1185">Reference proteome</keyword>
<protein>
    <submittedName>
        <fullName evidence="1">Uncharacterized protein</fullName>
    </submittedName>
</protein>
<reference evidence="1 2" key="1">
    <citation type="submission" date="2018-04" db="EMBL/GenBank/DDBJ databases">
        <title>Adhaeribacter sp. HMF7616 genome sequencing and assembly.</title>
        <authorList>
            <person name="Kang H."/>
            <person name="Kang J."/>
            <person name="Cha I."/>
            <person name="Kim H."/>
            <person name="Joh K."/>
        </authorList>
    </citation>
    <scope>NUCLEOTIDE SEQUENCE [LARGE SCALE GENOMIC DNA]</scope>
    <source>
        <strain evidence="1 2">HMF7616</strain>
    </source>
</reference>
<evidence type="ECO:0000313" key="1">
    <source>
        <dbReference type="EMBL" id="RDC65052.1"/>
    </source>
</evidence>
<name>A0A369QKZ3_9BACT</name>
<proteinExistence type="predicted"/>
<dbReference type="EMBL" id="QASA01000001">
    <property type="protein sequence ID" value="RDC65052.1"/>
    <property type="molecule type" value="Genomic_DNA"/>
</dbReference>
<dbReference type="Proteomes" id="UP000253919">
    <property type="component" value="Unassembled WGS sequence"/>
</dbReference>
<comment type="caution">
    <text evidence="1">The sequence shown here is derived from an EMBL/GenBank/DDBJ whole genome shotgun (WGS) entry which is preliminary data.</text>
</comment>